<name>A0ABP8Q7W6_9ACTN</name>
<evidence type="ECO:0000313" key="1">
    <source>
        <dbReference type="EMBL" id="GAA4498949.1"/>
    </source>
</evidence>
<comment type="caution">
    <text evidence="1">The sequence shown here is derived from an EMBL/GenBank/DDBJ whole genome shotgun (WGS) entry which is preliminary data.</text>
</comment>
<accession>A0ABP8Q7W6</accession>
<keyword evidence="2" id="KW-1185">Reference proteome</keyword>
<dbReference type="EMBL" id="BAABHF010000024">
    <property type="protein sequence ID" value="GAA4498949.1"/>
    <property type="molecule type" value="Genomic_DNA"/>
</dbReference>
<gene>
    <name evidence="1" type="ORF">GCM10023191_044980</name>
</gene>
<dbReference type="Proteomes" id="UP001500503">
    <property type="component" value="Unassembled WGS sequence"/>
</dbReference>
<sequence length="75" mass="8566">MLDVVEFSVHVCGGFGDGTSHIGWQKFRCERRRSRGARRTEQAATGQIRHLTRSRPAGTLKMPGKWQMRVPDLTR</sequence>
<proteinExistence type="predicted"/>
<protein>
    <submittedName>
        <fullName evidence="1">Uncharacterized protein</fullName>
    </submittedName>
</protein>
<reference evidence="2" key="1">
    <citation type="journal article" date="2019" name="Int. J. Syst. Evol. Microbiol.">
        <title>The Global Catalogue of Microorganisms (GCM) 10K type strain sequencing project: providing services to taxonomists for standard genome sequencing and annotation.</title>
        <authorList>
            <consortium name="The Broad Institute Genomics Platform"/>
            <consortium name="The Broad Institute Genome Sequencing Center for Infectious Disease"/>
            <person name="Wu L."/>
            <person name="Ma J."/>
        </authorList>
    </citation>
    <scope>NUCLEOTIDE SEQUENCE [LARGE SCALE GENOMIC DNA]</scope>
    <source>
        <strain evidence="2">JCM 17933</strain>
    </source>
</reference>
<evidence type="ECO:0000313" key="2">
    <source>
        <dbReference type="Proteomes" id="UP001500503"/>
    </source>
</evidence>
<organism evidence="1 2">
    <name type="scientific">Actinoallomurus oryzae</name>
    <dbReference type="NCBI Taxonomy" id="502180"/>
    <lineage>
        <taxon>Bacteria</taxon>
        <taxon>Bacillati</taxon>
        <taxon>Actinomycetota</taxon>
        <taxon>Actinomycetes</taxon>
        <taxon>Streptosporangiales</taxon>
        <taxon>Thermomonosporaceae</taxon>
        <taxon>Actinoallomurus</taxon>
    </lineage>
</organism>